<reference evidence="2" key="1">
    <citation type="submission" date="2023-03" db="EMBL/GenBank/DDBJ databases">
        <title>Massive genome expansion in bonnet fungi (Mycena s.s.) driven by repeated elements and novel gene families across ecological guilds.</title>
        <authorList>
            <consortium name="Lawrence Berkeley National Laboratory"/>
            <person name="Harder C.B."/>
            <person name="Miyauchi S."/>
            <person name="Viragh M."/>
            <person name="Kuo A."/>
            <person name="Thoen E."/>
            <person name="Andreopoulos B."/>
            <person name="Lu D."/>
            <person name="Skrede I."/>
            <person name="Drula E."/>
            <person name="Henrissat B."/>
            <person name="Morin E."/>
            <person name="Kohler A."/>
            <person name="Barry K."/>
            <person name="LaButti K."/>
            <person name="Morin E."/>
            <person name="Salamov A."/>
            <person name="Lipzen A."/>
            <person name="Mereny Z."/>
            <person name="Hegedus B."/>
            <person name="Baldrian P."/>
            <person name="Stursova M."/>
            <person name="Weitz H."/>
            <person name="Taylor A."/>
            <person name="Grigoriev I.V."/>
            <person name="Nagy L.G."/>
            <person name="Martin F."/>
            <person name="Kauserud H."/>
        </authorList>
    </citation>
    <scope>NUCLEOTIDE SEQUENCE</scope>
    <source>
        <strain evidence="2">CBHHK067</strain>
    </source>
</reference>
<comment type="caution">
    <text evidence="2">The sequence shown here is derived from an EMBL/GenBank/DDBJ whole genome shotgun (WGS) entry which is preliminary data.</text>
</comment>
<evidence type="ECO:0008006" key="4">
    <source>
        <dbReference type="Google" id="ProtNLM"/>
    </source>
</evidence>
<dbReference type="Proteomes" id="UP001221757">
    <property type="component" value="Unassembled WGS sequence"/>
</dbReference>
<name>A0AAD7DUL2_MYCRO</name>
<feature type="region of interest" description="Disordered" evidence="1">
    <location>
        <begin position="562"/>
        <end position="587"/>
    </location>
</feature>
<keyword evidence="3" id="KW-1185">Reference proteome</keyword>
<sequence length="620" mass="67952">MRSSSFSFLEHAPYDVLQHIAYLGAEPGFAPPGDLRRLLTTSRALYNGLNIHANPHLYAAIYKLKYASRISHCLLSTDSLLAAELVQRCRALRRCFHLDMSTDGLHQDLWTLLWLVVEEGQCAPLIEAGFPKFVVLLSLHYPGKDARLQSLVIWLLCLGLRRYNILSHSGEVRDALLTFLRPFVSTAATRVSPLTSPPRFAFHPASGPHGQALVGKEIACSRARSLPPPTDPAIILTFALKEAVPLEIPYHLPTTRAIATAENRSGPTADDYTAFQRARTILLSDIREVQCRPSVIPLNKPDPWISDVLDARGLTLSRTRGRYSPGTLTGIWEGALMISSCVVVPGDTDAPATAPPDYLCRTPMQCEFSEYFCCSPCTPLPSAGHTRTVLSSCDVPRDPECFANLAYRKFALGEDFQHGPVLDHVLTGQTLSDHEEAWSPGGFNFAGRVHGDGLIVFTRQPKNDESEMAETWVFEGHLCYGTALVGTFRSSLSDELCSVHGIFSMRKRPISNVCVGRDPASATQIESAIWVALMGVNDTAPPTPTLTEGLRAIRARSSQYSGLHPHPVSELHGGTDGSSPNEADHSLLPIREATRGFRVTSDMIRTSVYAVVGGERTIYT</sequence>
<evidence type="ECO:0000313" key="3">
    <source>
        <dbReference type="Proteomes" id="UP001221757"/>
    </source>
</evidence>
<protein>
    <recommendedName>
        <fullName evidence="4">F-box domain-containing protein</fullName>
    </recommendedName>
</protein>
<organism evidence="2 3">
    <name type="scientific">Mycena rosella</name>
    <name type="common">Pink bonnet</name>
    <name type="synonym">Agaricus rosellus</name>
    <dbReference type="NCBI Taxonomy" id="1033263"/>
    <lineage>
        <taxon>Eukaryota</taxon>
        <taxon>Fungi</taxon>
        <taxon>Dikarya</taxon>
        <taxon>Basidiomycota</taxon>
        <taxon>Agaricomycotina</taxon>
        <taxon>Agaricomycetes</taxon>
        <taxon>Agaricomycetidae</taxon>
        <taxon>Agaricales</taxon>
        <taxon>Marasmiineae</taxon>
        <taxon>Mycenaceae</taxon>
        <taxon>Mycena</taxon>
    </lineage>
</organism>
<dbReference type="AlphaFoldDB" id="A0AAD7DUL2"/>
<dbReference type="EMBL" id="JARKIE010000023">
    <property type="protein sequence ID" value="KAJ7699324.1"/>
    <property type="molecule type" value="Genomic_DNA"/>
</dbReference>
<evidence type="ECO:0000256" key="1">
    <source>
        <dbReference type="SAM" id="MobiDB-lite"/>
    </source>
</evidence>
<evidence type="ECO:0000313" key="2">
    <source>
        <dbReference type="EMBL" id="KAJ7699324.1"/>
    </source>
</evidence>
<gene>
    <name evidence="2" type="ORF">B0H17DRAFT_1256849</name>
</gene>
<accession>A0AAD7DUL2</accession>
<proteinExistence type="predicted"/>